<feature type="region of interest" description="Disordered" evidence="1">
    <location>
        <begin position="84"/>
        <end position="114"/>
    </location>
</feature>
<dbReference type="OrthoDB" id="7950600at2"/>
<dbReference type="RefSeq" id="WP_139232607.1">
    <property type="nucleotide sequence ID" value="NZ_FPCK01000003.1"/>
</dbReference>
<reference evidence="2 3" key="1">
    <citation type="submission" date="2016-10" db="EMBL/GenBank/DDBJ databases">
        <authorList>
            <person name="de Groot N.N."/>
        </authorList>
    </citation>
    <scope>NUCLEOTIDE SEQUENCE [LARGE SCALE GENOMIC DNA]</scope>
    <source>
        <strain evidence="2 3">IPL20</strain>
    </source>
</reference>
<protein>
    <submittedName>
        <fullName evidence="2">Uncharacterized protein</fullName>
    </submittedName>
</protein>
<dbReference type="Proteomes" id="UP000199074">
    <property type="component" value="Unassembled WGS sequence"/>
</dbReference>
<organism evidence="2 3">
    <name type="scientific">Devosia crocina</name>
    <dbReference type="NCBI Taxonomy" id="429728"/>
    <lineage>
        <taxon>Bacteria</taxon>
        <taxon>Pseudomonadati</taxon>
        <taxon>Pseudomonadota</taxon>
        <taxon>Alphaproteobacteria</taxon>
        <taxon>Hyphomicrobiales</taxon>
        <taxon>Devosiaceae</taxon>
        <taxon>Devosia</taxon>
    </lineage>
</organism>
<keyword evidence="3" id="KW-1185">Reference proteome</keyword>
<name>A0A1I7NTT5_9HYPH</name>
<proteinExistence type="predicted"/>
<sequence length="114" mass="12715">MTSYVRVSAEQIPSGATALLLFVHQDRLCAGVMKRRCDGRLERLVPDDPRPEDLVLGICRLMADMGPEDDLLVVLEPMAYWPEAFPRLRGPGRSKPPPRIGDTWSPTDANSAER</sequence>
<gene>
    <name evidence="2" type="ORF">SAMN05216456_3226</name>
</gene>
<dbReference type="EMBL" id="FPCK01000003">
    <property type="protein sequence ID" value="SFV38032.1"/>
    <property type="molecule type" value="Genomic_DNA"/>
</dbReference>
<feature type="compositionally biased region" description="Polar residues" evidence="1">
    <location>
        <begin position="104"/>
        <end position="114"/>
    </location>
</feature>
<evidence type="ECO:0000256" key="1">
    <source>
        <dbReference type="SAM" id="MobiDB-lite"/>
    </source>
</evidence>
<accession>A0A1I7NTT5</accession>
<dbReference type="AlphaFoldDB" id="A0A1I7NTT5"/>
<evidence type="ECO:0000313" key="2">
    <source>
        <dbReference type="EMBL" id="SFV38032.1"/>
    </source>
</evidence>
<evidence type="ECO:0000313" key="3">
    <source>
        <dbReference type="Proteomes" id="UP000199074"/>
    </source>
</evidence>